<protein>
    <recommendedName>
        <fullName evidence="2">GINS subunit domain-containing protein</fullName>
    </recommendedName>
</protein>
<dbReference type="GeneID" id="39849185"/>
<feature type="domain" description="GINS subunit" evidence="2">
    <location>
        <begin position="1"/>
        <end position="116"/>
    </location>
</feature>
<feature type="region of interest" description="Disordered" evidence="1">
    <location>
        <begin position="123"/>
        <end position="240"/>
    </location>
</feature>
<dbReference type="Gene3D" id="1.20.58.1030">
    <property type="match status" value="1"/>
</dbReference>
<keyword evidence="4" id="KW-1185">Reference proteome</keyword>
<dbReference type="Proteomes" id="UP000296706">
    <property type="component" value="Chromosome"/>
</dbReference>
<dbReference type="RefSeq" id="WP_049992773.1">
    <property type="nucleotide sequence ID" value="NZ_CP031310.1"/>
</dbReference>
<evidence type="ECO:0000313" key="4">
    <source>
        <dbReference type="Proteomes" id="UP000296706"/>
    </source>
</evidence>
<gene>
    <name evidence="3" type="ORF">DV733_14955</name>
</gene>
<dbReference type="Pfam" id="PF05916">
    <property type="entry name" value="Sld5"/>
    <property type="match status" value="1"/>
</dbReference>
<name>A0A4D6HFU3_9EURY</name>
<accession>A0A4D6HFU3</accession>
<dbReference type="STRING" id="1457250.GCA_000755225_01864"/>
<dbReference type="EMBL" id="CP031310">
    <property type="protein sequence ID" value="QCC52451.1"/>
    <property type="molecule type" value="Genomic_DNA"/>
</dbReference>
<proteinExistence type="predicted"/>
<feature type="region of interest" description="Disordered" evidence="1">
    <location>
        <begin position="1"/>
        <end position="20"/>
    </location>
</feature>
<sequence length="286" mass="30849">MDIDELQTVQSRERQTDSLQQLRDSFYSEASEFVQQLRDARDDAAQRADDPWDNPEVNRLSDEIKTAEQTVEAIYDRRVGKIVKKASLAAAEMPTDEDGLTSEEQALFERLVESIQDNRGHVLDMIAGDVEPGTSPVSADSGSTPSAEATPAPEPSNPQSTPVESSPDPTPPEPTDAEDDSVSAADVMNPDGGTKTADGGPSRTEPQEPPEPPSDEVSSSPEETAEGSTPEESADVSRRTVKITKDVGEIFGVDQREYDLSTDDVVTLPADNAEPLLQRDAAQPLD</sequence>
<dbReference type="OrthoDB" id="157576at2157"/>
<dbReference type="CDD" id="cd11714">
    <property type="entry name" value="GINS_A_archaea"/>
    <property type="match status" value="1"/>
</dbReference>
<dbReference type="KEGG" id="hsn:DV733_14955"/>
<organism evidence="3 4">
    <name type="scientific">Halapricum salinum</name>
    <dbReference type="NCBI Taxonomy" id="1457250"/>
    <lineage>
        <taxon>Archaea</taxon>
        <taxon>Methanobacteriati</taxon>
        <taxon>Methanobacteriota</taxon>
        <taxon>Stenosarchaea group</taxon>
        <taxon>Halobacteria</taxon>
        <taxon>Halobacteriales</taxon>
        <taxon>Haloarculaceae</taxon>
        <taxon>Halapricum</taxon>
    </lineage>
</organism>
<dbReference type="Gene3D" id="3.40.5.50">
    <property type="match status" value="1"/>
</dbReference>
<evidence type="ECO:0000256" key="1">
    <source>
        <dbReference type="SAM" id="MobiDB-lite"/>
    </source>
</evidence>
<reference evidence="3 4" key="1">
    <citation type="journal article" date="2019" name="Nat. Commun.">
        <title>A new type of DNA phosphorothioation-based antiviral system in archaea.</title>
        <authorList>
            <person name="Xiong L."/>
            <person name="Liu S."/>
            <person name="Chen S."/>
            <person name="Xiao Y."/>
            <person name="Zhu B."/>
            <person name="Gao Y."/>
            <person name="Zhang Y."/>
            <person name="Chen B."/>
            <person name="Luo J."/>
            <person name="Deng Z."/>
            <person name="Chen X."/>
            <person name="Wang L."/>
            <person name="Chen S."/>
        </authorList>
    </citation>
    <scope>NUCLEOTIDE SEQUENCE [LARGE SCALE GENOMIC DNA]</scope>
    <source>
        <strain evidence="3 4">CBA1105</strain>
    </source>
</reference>
<evidence type="ECO:0000313" key="3">
    <source>
        <dbReference type="EMBL" id="QCC52451.1"/>
    </source>
</evidence>
<dbReference type="AlphaFoldDB" id="A0A4D6HFU3"/>
<evidence type="ECO:0000259" key="2">
    <source>
        <dbReference type="Pfam" id="PF05916"/>
    </source>
</evidence>
<dbReference type="InterPro" id="IPR021151">
    <property type="entry name" value="GINS_A"/>
</dbReference>